<gene>
    <name evidence="2" type="ORF">SDC9_151915</name>
</gene>
<feature type="transmembrane region" description="Helical" evidence="1">
    <location>
        <begin position="6"/>
        <end position="29"/>
    </location>
</feature>
<keyword evidence="1" id="KW-0812">Transmembrane</keyword>
<comment type="caution">
    <text evidence="2">The sequence shown here is derived from an EMBL/GenBank/DDBJ whole genome shotgun (WGS) entry which is preliminary data.</text>
</comment>
<organism evidence="2">
    <name type="scientific">bioreactor metagenome</name>
    <dbReference type="NCBI Taxonomy" id="1076179"/>
    <lineage>
        <taxon>unclassified sequences</taxon>
        <taxon>metagenomes</taxon>
        <taxon>ecological metagenomes</taxon>
    </lineage>
</organism>
<name>A0A645ETC4_9ZZZZ</name>
<keyword evidence="1" id="KW-1133">Transmembrane helix</keyword>
<sequence length="37" mass="3883">MVIGYVLYAYMAVPTIGLALVGVVAGYLYTMKKGGAQ</sequence>
<protein>
    <submittedName>
        <fullName evidence="2">Uncharacterized protein</fullName>
    </submittedName>
</protein>
<dbReference type="EMBL" id="VSSQ01050590">
    <property type="protein sequence ID" value="MPN04670.1"/>
    <property type="molecule type" value="Genomic_DNA"/>
</dbReference>
<reference evidence="2" key="1">
    <citation type="submission" date="2019-08" db="EMBL/GenBank/DDBJ databases">
        <authorList>
            <person name="Kucharzyk K."/>
            <person name="Murdoch R.W."/>
            <person name="Higgins S."/>
            <person name="Loffler F."/>
        </authorList>
    </citation>
    <scope>NUCLEOTIDE SEQUENCE</scope>
</reference>
<evidence type="ECO:0000256" key="1">
    <source>
        <dbReference type="SAM" id="Phobius"/>
    </source>
</evidence>
<evidence type="ECO:0000313" key="2">
    <source>
        <dbReference type="EMBL" id="MPN04670.1"/>
    </source>
</evidence>
<accession>A0A645ETC4</accession>
<dbReference type="AlphaFoldDB" id="A0A645ETC4"/>
<proteinExistence type="predicted"/>
<keyword evidence="1" id="KW-0472">Membrane</keyword>